<reference evidence="1 2" key="1">
    <citation type="submission" date="2019-08" db="EMBL/GenBank/DDBJ databases">
        <title>A chromosome-level genome assembly, high-density linkage maps, and genome scans reveal the genomic architecture of hybrid incompatibilities underlying speciation via character displacement in darters (Percidae: Etheostominae).</title>
        <authorList>
            <person name="Moran R.L."/>
            <person name="Catchen J.M."/>
            <person name="Fuller R.C."/>
        </authorList>
    </citation>
    <scope>NUCLEOTIDE SEQUENCE [LARGE SCALE GENOMIC DNA]</scope>
    <source>
        <strain evidence="1">EspeVRDwgs_2016</strain>
        <tissue evidence="1">Muscle</tissue>
    </source>
</reference>
<protein>
    <submittedName>
        <fullName evidence="1">Uncharacterized protein</fullName>
    </submittedName>
</protein>
<dbReference type="AlphaFoldDB" id="A0A5J5CXJ8"/>
<keyword evidence="2" id="KW-1185">Reference proteome</keyword>
<evidence type="ECO:0000313" key="1">
    <source>
        <dbReference type="EMBL" id="KAA8585849.1"/>
    </source>
</evidence>
<dbReference type="Proteomes" id="UP000327493">
    <property type="component" value="Chromosome 14"/>
</dbReference>
<comment type="caution">
    <text evidence="1">The sequence shown here is derived from an EMBL/GenBank/DDBJ whole genome shotgun (WGS) entry which is preliminary data.</text>
</comment>
<proteinExistence type="predicted"/>
<gene>
    <name evidence="1" type="ORF">FQN60_007418</name>
</gene>
<organism evidence="1 2">
    <name type="scientific">Etheostoma spectabile</name>
    <name type="common">orangethroat darter</name>
    <dbReference type="NCBI Taxonomy" id="54343"/>
    <lineage>
        <taxon>Eukaryota</taxon>
        <taxon>Metazoa</taxon>
        <taxon>Chordata</taxon>
        <taxon>Craniata</taxon>
        <taxon>Vertebrata</taxon>
        <taxon>Euteleostomi</taxon>
        <taxon>Actinopterygii</taxon>
        <taxon>Neopterygii</taxon>
        <taxon>Teleostei</taxon>
        <taxon>Neoteleostei</taxon>
        <taxon>Acanthomorphata</taxon>
        <taxon>Eupercaria</taxon>
        <taxon>Perciformes</taxon>
        <taxon>Percoidei</taxon>
        <taxon>Percidae</taxon>
        <taxon>Etheostomatinae</taxon>
        <taxon>Etheostoma</taxon>
    </lineage>
</organism>
<accession>A0A5J5CXJ8</accession>
<feature type="non-terminal residue" evidence="1">
    <location>
        <position position="1"/>
    </location>
</feature>
<dbReference type="EMBL" id="VOFY01000014">
    <property type="protein sequence ID" value="KAA8585849.1"/>
    <property type="molecule type" value="Genomic_DNA"/>
</dbReference>
<evidence type="ECO:0000313" key="2">
    <source>
        <dbReference type="Proteomes" id="UP000327493"/>
    </source>
</evidence>
<name>A0A5J5CXJ8_9PERO</name>
<sequence>RHFKTKVLPLWSPCLQEESQILPTRTTKRQVTKKTSPSQCPVSELIMRAPMSPALTRTLFFSPLKLQSCLSSTWLSLHSTVRERNQHSIVQRPGSNRAEEKEVFHFLTDILQRRFWLEISSIFGPNAR</sequence>